<evidence type="ECO:0000256" key="3">
    <source>
        <dbReference type="ARBA" id="ARBA00022729"/>
    </source>
</evidence>
<comment type="similarity">
    <text evidence="1">Belongs to the peptidase S28 family.</text>
</comment>
<evidence type="ECO:0000313" key="7">
    <source>
        <dbReference type="Proteomes" id="UP001492380"/>
    </source>
</evidence>
<keyword evidence="7" id="KW-1185">Reference proteome</keyword>
<protein>
    <submittedName>
        <fullName evidence="6">Serine peptidase</fullName>
    </submittedName>
</protein>
<evidence type="ECO:0000313" key="6">
    <source>
        <dbReference type="EMBL" id="KAK8235986.1"/>
    </source>
</evidence>
<evidence type="ECO:0000256" key="2">
    <source>
        <dbReference type="ARBA" id="ARBA00022670"/>
    </source>
</evidence>
<comment type="caution">
    <text evidence="6">The sequence shown here is derived from an EMBL/GenBank/DDBJ whole genome shotgun (WGS) entry which is preliminary data.</text>
</comment>
<evidence type="ECO:0000256" key="4">
    <source>
        <dbReference type="ARBA" id="ARBA00022801"/>
    </source>
</evidence>
<proteinExistence type="inferred from homology"/>
<name>A0ABR1YRB4_9PEZI</name>
<dbReference type="Gene3D" id="3.40.50.1820">
    <property type="entry name" value="alpha/beta hydrolase"/>
    <property type="match status" value="2"/>
</dbReference>
<dbReference type="PANTHER" id="PTHR11010:SF23">
    <property type="entry name" value="SERINE PEPTIDASE"/>
    <property type="match status" value="1"/>
</dbReference>
<sequence>MKRFSLIGLAGLAAANVIPKELSLNRPPKILDATINAANLGSFEQLIDHDNPSLGTFSQRFWYSDEFWAGPGSPVVFFTPGEVEASGYTGYLTNKTITGLFAQAVGGAVVMMEHRYWGQSSPYDELTTKNLQYLTLEQSIKDTTHFAKTVVLPFDTNGSSNAANAPWVFSGGSYSGALSAWTQAKDPGTFWAYHASSAVVQAIDDFWQYFVPVEAGMPTNCSADVSLVISHIDSILLNGTSSQKKSLKKKFGLEALTHDDDFASALENGPWLWQSNTFYSGYSAFYEFCDYVENAAGSAANGSVPGAEGVGVEKALSGYAEWMREVLVPGYCANYGYWNDNSSLACFDTYNASSPLFTDVSVDNAIDRQWQWFLCNEPFAFWQDGAPTSRNTSIVSRLVTASYWQRQCSLFFPSEGNFTYGSARGLSVADVNAYTGGWDMNTTRVLWVNGQYDPWKDATVSSDFEPGGPLQSTSEAPVMVIPDGIHCSDLIAQNGAVNDGVQDVIDAEVKQIKAWVAEWPGTRYQQATSSSS</sequence>
<reference evidence="6 7" key="1">
    <citation type="submission" date="2024-04" db="EMBL/GenBank/DDBJ databases">
        <title>Phyllosticta paracitricarpa is synonymous to the EU quarantine fungus P. citricarpa based on phylogenomic analyses.</title>
        <authorList>
            <consortium name="Lawrence Berkeley National Laboratory"/>
            <person name="Van Ingen-Buijs V.A."/>
            <person name="Van Westerhoven A.C."/>
            <person name="Haridas S."/>
            <person name="Skiadas P."/>
            <person name="Martin F."/>
            <person name="Groenewald J.Z."/>
            <person name="Crous P.W."/>
            <person name="Seidl M.F."/>
        </authorList>
    </citation>
    <scope>NUCLEOTIDE SEQUENCE [LARGE SCALE GENOMIC DNA]</scope>
    <source>
        <strain evidence="6 7">CBS 123374</strain>
    </source>
</reference>
<keyword evidence="2" id="KW-0645">Protease</keyword>
<keyword evidence="5" id="KW-0325">Glycoprotein</keyword>
<dbReference type="SUPFAM" id="SSF53474">
    <property type="entry name" value="alpha/beta-Hydrolases"/>
    <property type="match status" value="1"/>
</dbReference>
<gene>
    <name evidence="6" type="ORF">HDK90DRAFT_261143</name>
</gene>
<dbReference type="InterPro" id="IPR008758">
    <property type="entry name" value="Peptidase_S28"/>
</dbReference>
<keyword evidence="4" id="KW-0378">Hydrolase</keyword>
<dbReference type="InterPro" id="IPR029058">
    <property type="entry name" value="AB_hydrolase_fold"/>
</dbReference>
<organism evidence="6 7">
    <name type="scientific">Phyllosticta capitalensis</name>
    <dbReference type="NCBI Taxonomy" id="121624"/>
    <lineage>
        <taxon>Eukaryota</taxon>
        <taxon>Fungi</taxon>
        <taxon>Dikarya</taxon>
        <taxon>Ascomycota</taxon>
        <taxon>Pezizomycotina</taxon>
        <taxon>Dothideomycetes</taxon>
        <taxon>Dothideomycetes incertae sedis</taxon>
        <taxon>Botryosphaeriales</taxon>
        <taxon>Phyllostictaceae</taxon>
        <taxon>Phyllosticta</taxon>
    </lineage>
</organism>
<keyword evidence="3" id="KW-0732">Signal</keyword>
<dbReference type="EMBL" id="JBBWRZ010000005">
    <property type="protein sequence ID" value="KAK8235986.1"/>
    <property type="molecule type" value="Genomic_DNA"/>
</dbReference>
<dbReference type="Proteomes" id="UP001492380">
    <property type="component" value="Unassembled WGS sequence"/>
</dbReference>
<dbReference type="Pfam" id="PF05577">
    <property type="entry name" value="Peptidase_S28"/>
    <property type="match status" value="1"/>
</dbReference>
<evidence type="ECO:0000256" key="1">
    <source>
        <dbReference type="ARBA" id="ARBA00011079"/>
    </source>
</evidence>
<accession>A0ABR1YRB4</accession>
<dbReference type="PANTHER" id="PTHR11010">
    <property type="entry name" value="PROTEASE S28 PRO-X CARBOXYPEPTIDASE-RELATED"/>
    <property type="match status" value="1"/>
</dbReference>
<evidence type="ECO:0000256" key="5">
    <source>
        <dbReference type="ARBA" id="ARBA00023180"/>
    </source>
</evidence>